<keyword evidence="2" id="KW-1185">Reference proteome</keyword>
<accession>W1PXP8</accession>
<proteinExistence type="predicted"/>
<dbReference type="Gramene" id="ERN12774">
    <property type="protein sequence ID" value="ERN12774"/>
    <property type="gene ID" value="AMTR_s00043p00200100"/>
</dbReference>
<dbReference type="EMBL" id="KI392605">
    <property type="protein sequence ID" value="ERN12774.1"/>
    <property type="molecule type" value="Genomic_DNA"/>
</dbReference>
<evidence type="ECO:0000313" key="1">
    <source>
        <dbReference type="EMBL" id="ERN12774.1"/>
    </source>
</evidence>
<evidence type="ECO:0000313" key="2">
    <source>
        <dbReference type="Proteomes" id="UP000017836"/>
    </source>
</evidence>
<dbReference type="Proteomes" id="UP000017836">
    <property type="component" value="Unassembled WGS sequence"/>
</dbReference>
<dbReference type="HOGENOM" id="CLU_2416232_0_0_1"/>
<dbReference type="AlphaFoldDB" id="W1PXP8"/>
<sequence>MKPDRPPALFVLEIYGFIAPIKGLPMGRPGLGAQEAPHCLAMPDIARPMMRPINAQPKKARVCPLGLESLYRAQGRPIKPIGPGPSKLRPGI</sequence>
<organism evidence="1 2">
    <name type="scientific">Amborella trichopoda</name>
    <dbReference type="NCBI Taxonomy" id="13333"/>
    <lineage>
        <taxon>Eukaryota</taxon>
        <taxon>Viridiplantae</taxon>
        <taxon>Streptophyta</taxon>
        <taxon>Embryophyta</taxon>
        <taxon>Tracheophyta</taxon>
        <taxon>Spermatophyta</taxon>
        <taxon>Magnoliopsida</taxon>
        <taxon>Amborellales</taxon>
        <taxon>Amborellaceae</taxon>
        <taxon>Amborella</taxon>
    </lineage>
</organism>
<name>W1PXP8_AMBTC</name>
<protein>
    <submittedName>
        <fullName evidence="1">Uncharacterized protein</fullName>
    </submittedName>
</protein>
<reference evidence="2" key="1">
    <citation type="journal article" date="2013" name="Science">
        <title>The Amborella genome and the evolution of flowering plants.</title>
        <authorList>
            <consortium name="Amborella Genome Project"/>
        </authorList>
    </citation>
    <scope>NUCLEOTIDE SEQUENCE [LARGE SCALE GENOMIC DNA]</scope>
</reference>
<gene>
    <name evidence="1" type="ORF">AMTR_s00043p00200100</name>
</gene>